<evidence type="ECO:0000256" key="2">
    <source>
        <dbReference type="SAM" id="SignalP"/>
    </source>
</evidence>
<gene>
    <name evidence="3" type="ORF">O9K51_01406</name>
</gene>
<reference evidence="3" key="1">
    <citation type="submission" date="2023-01" db="EMBL/GenBank/DDBJ databases">
        <title>The growth and conidiation of Purpureocillium lavendulum are regulated by nitrogen source and histone H3K14 acetylation.</title>
        <authorList>
            <person name="Tang P."/>
            <person name="Han J."/>
            <person name="Zhang C."/>
            <person name="Tang P."/>
            <person name="Qi F."/>
            <person name="Zhang K."/>
            <person name="Liang L."/>
        </authorList>
    </citation>
    <scope>NUCLEOTIDE SEQUENCE</scope>
    <source>
        <strain evidence="3">YMF1.00683</strain>
    </source>
</reference>
<feature type="region of interest" description="Disordered" evidence="1">
    <location>
        <begin position="22"/>
        <end position="126"/>
    </location>
</feature>
<feature type="signal peptide" evidence="2">
    <location>
        <begin position="1"/>
        <end position="20"/>
    </location>
</feature>
<protein>
    <submittedName>
        <fullName evidence="3">Uncharacterized protein</fullName>
    </submittedName>
</protein>
<feature type="chain" id="PRO_5044346520" evidence="2">
    <location>
        <begin position="21"/>
        <end position="153"/>
    </location>
</feature>
<dbReference type="AlphaFoldDB" id="A0AB34G5T8"/>
<dbReference type="EMBL" id="JAQHRD010000001">
    <property type="protein sequence ID" value="KAJ6446633.1"/>
    <property type="molecule type" value="Genomic_DNA"/>
</dbReference>
<comment type="caution">
    <text evidence="3">The sequence shown here is derived from an EMBL/GenBank/DDBJ whole genome shotgun (WGS) entry which is preliminary data.</text>
</comment>
<keyword evidence="4" id="KW-1185">Reference proteome</keyword>
<organism evidence="3 4">
    <name type="scientific">Purpureocillium lavendulum</name>
    <dbReference type="NCBI Taxonomy" id="1247861"/>
    <lineage>
        <taxon>Eukaryota</taxon>
        <taxon>Fungi</taxon>
        <taxon>Dikarya</taxon>
        <taxon>Ascomycota</taxon>
        <taxon>Pezizomycotina</taxon>
        <taxon>Sordariomycetes</taxon>
        <taxon>Hypocreomycetidae</taxon>
        <taxon>Hypocreales</taxon>
        <taxon>Ophiocordycipitaceae</taxon>
        <taxon>Purpureocillium</taxon>
    </lineage>
</organism>
<feature type="compositionally biased region" description="Gly residues" evidence="1">
    <location>
        <begin position="93"/>
        <end position="105"/>
    </location>
</feature>
<proteinExistence type="predicted"/>
<accession>A0AB34G5T8</accession>
<keyword evidence="2" id="KW-0732">Signal</keyword>
<dbReference type="Proteomes" id="UP001163105">
    <property type="component" value="Unassembled WGS sequence"/>
</dbReference>
<sequence length="153" mass="14907">MQFKSWVSLVVLGQAALAVASPQAASQSLPPSPTGSGVCEPHGDHWHCHPTSTSAHDDDHHTEATGSCEPQGDHWHCPSGVPKPTTPPAQSTTGGGSTGTTGGVTGSASPSATGSASPSATVTAGAGRSAAPFGAATALASLFGAIFVGTLVL</sequence>
<evidence type="ECO:0000313" key="4">
    <source>
        <dbReference type="Proteomes" id="UP001163105"/>
    </source>
</evidence>
<evidence type="ECO:0000313" key="3">
    <source>
        <dbReference type="EMBL" id="KAJ6446633.1"/>
    </source>
</evidence>
<feature type="compositionally biased region" description="Low complexity" evidence="1">
    <location>
        <begin position="106"/>
        <end position="126"/>
    </location>
</feature>
<evidence type="ECO:0000256" key="1">
    <source>
        <dbReference type="SAM" id="MobiDB-lite"/>
    </source>
</evidence>
<name>A0AB34G5T8_9HYPO</name>